<dbReference type="Proteomes" id="UP001152523">
    <property type="component" value="Unassembled WGS sequence"/>
</dbReference>
<organism evidence="2 3">
    <name type="scientific">Cuscuta epithymum</name>
    <dbReference type="NCBI Taxonomy" id="186058"/>
    <lineage>
        <taxon>Eukaryota</taxon>
        <taxon>Viridiplantae</taxon>
        <taxon>Streptophyta</taxon>
        <taxon>Embryophyta</taxon>
        <taxon>Tracheophyta</taxon>
        <taxon>Spermatophyta</taxon>
        <taxon>Magnoliopsida</taxon>
        <taxon>eudicotyledons</taxon>
        <taxon>Gunneridae</taxon>
        <taxon>Pentapetalae</taxon>
        <taxon>asterids</taxon>
        <taxon>lamiids</taxon>
        <taxon>Solanales</taxon>
        <taxon>Convolvulaceae</taxon>
        <taxon>Cuscuteae</taxon>
        <taxon>Cuscuta</taxon>
        <taxon>Cuscuta subgen. Cuscuta</taxon>
    </lineage>
</organism>
<name>A0AAV0DZX4_9ASTE</name>
<sequence length="170" mass="19713">MEEVMHQYKRTVLGEENSNLNFDDKKDGEMFSTEKGAEFLVMGVVFTDGKEVTVLPDRPPPEPPPWRTGEARVWIFWRQRKYFLFCFACFFSDCYFCIGVCFFFYVPVCKTLILDMGDEKNLVTVLGFLFPGYESANYIATAINSKSGSRDDSYQFSFCPLTHTLNRLFI</sequence>
<feature type="transmembrane region" description="Helical" evidence="1">
    <location>
        <begin position="82"/>
        <end position="106"/>
    </location>
</feature>
<accession>A0AAV0DZX4</accession>
<gene>
    <name evidence="2" type="ORF">CEPIT_LOCUS20341</name>
</gene>
<dbReference type="AlphaFoldDB" id="A0AAV0DZX4"/>
<reference evidence="2" key="1">
    <citation type="submission" date="2022-07" db="EMBL/GenBank/DDBJ databases">
        <authorList>
            <person name="Macas J."/>
            <person name="Novak P."/>
            <person name="Neumann P."/>
        </authorList>
    </citation>
    <scope>NUCLEOTIDE SEQUENCE</scope>
</reference>
<proteinExistence type="predicted"/>
<keyword evidence="1" id="KW-0472">Membrane</keyword>
<dbReference type="EMBL" id="CAMAPF010000208">
    <property type="protein sequence ID" value="CAH9113500.1"/>
    <property type="molecule type" value="Genomic_DNA"/>
</dbReference>
<keyword evidence="1" id="KW-0812">Transmembrane</keyword>
<evidence type="ECO:0000313" key="3">
    <source>
        <dbReference type="Proteomes" id="UP001152523"/>
    </source>
</evidence>
<protein>
    <submittedName>
        <fullName evidence="2">Uncharacterized protein</fullName>
    </submittedName>
</protein>
<evidence type="ECO:0000256" key="1">
    <source>
        <dbReference type="SAM" id="Phobius"/>
    </source>
</evidence>
<keyword evidence="1" id="KW-1133">Transmembrane helix</keyword>
<keyword evidence="3" id="KW-1185">Reference proteome</keyword>
<evidence type="ECO:0000313" key="2">
    <source>
        <dbReference type="EMBL" id="CAH9113500.1"/>
    </source>
</evidence>
<comment type="caution">
    <text evidence="2">The sequence shown here is derived from an EMBL/GenBank/DDBJ whole genome shotgun (WGS) entry which is preliminary data.</text>
</comment>